<comment type="caution">
    <text evidence="2">The sequence shown here is derived from an EMBL/GenBank/DDBJ whole genome shotgun (WGS) entry which is preliminary data.</text>
</comment>
<name>A0ABQ1Q1R4_9ACTN</name>
<dbReference type="InterPro" id="IPR010330">
    <property type="entry name" value="CoiA_nuc"/>
</dbReference>
<dbReference type="EMBL" id="BMCK01000001">
    <property type="protein sequence ID" value="GGD10635.1"/>
    <property type="molecule type" value="Genomic_DNA"/>
</dbReference>
<proteinExistence type="predicted"/>
<protein>
    <recommendedName>
        <fullName evidence="1">Competence protein CoiA nuclease-like domain-containing protein</fullName>
    </recommendedName>
</protein>
<accession>A0ABQ1Q1R4</accession>
<feature type="domain" description="Competence protein CoiA nuclease-like" evidence="1">
    <location>
        <begin position="50"/>
        <end position="131"/>
    </location>
</feature>
<evidence type="ECO:0000313" key="2">
    <source>
        <dbReference type="EMBL" id="GGD10635.1"/>
    </source>
</evidence>
<dbReference type="Pfam" id="PF06054">
    <property type="entry name" value="CoiA_nuc"/>
    <property type="match status" value="1"/>
</dbReference>
<keyword evidence="3" id="KW-1185">Reference proteome</keyword>
<organism evidence="2 3">
    <name type="scientific">Nocardioides daphniae</name>
    <dbReference type="NCBI Taxonomy" id="402297"/>
    <lineage>
        <taxon>Bacteria</taxon>
        <taxon>Bacillati</taxon>
        <taxon>Actinomycetota</taxon>
        <taxon>Actinomycetes</taxon>
        <taxon>Propionibacteriales</taxon>
        <taxon>Nocardioidaceae</taxon>
        <taxon>Nocardioides</taxon>
    </lineage>
</organism>
<gene>
    <name evidence="2" type="ORF">GCM10007231_06750</name>
</gene>
<evidence type="ECO:0000259" key="1">
    <source>
        <dbReference type="Pfam" id="PF06054"/>
    </source>
</evidence>
<sequence>MLWEAIHRARPRAHLTCRECGHGLHAKVSPKGLRFFAHDRAAPTCSLVGETMAHRLLKLQLASAIRDAGWYAELEVAGDGWRADVLATSPDGAHRMAWEAQLAQITVDELRERTARMEASGVPVCWVTDHERPWIGAVPAIRLSLVDEPGPPTAVDATVIDGTGVFCESWCPRRRCENDGGAPGPCPGHGWWRPVEPGLDLRVFVAGVLAGTIRAHRTPRYSRLFTESERIVWTTRPHVITERTQLEASERRREHDGLATAEHERHLAAIAAKLARQQALTPPAVERVGREARGYVGVRDATPEWAMGVPLFVHDMPQGVISPVVSRISAEVRARLRGLTLFVATEAERRALARACGPEQRIVLFEVEIPDQPQPPAAIYSGTFWSRRQWAAAASRRTRR</sequence>
<dbReference type="Proteomes" id="UP000630594">
    <property type="component" value="Unassembled WGS sequence"/>
</dbReference>
<evidence type="ECO:0000313" key="3">
    <source>
        <dbReference type="Proteomes" id="UP000630594"/>
    </source>
</evidence>
<reference evidence="3" key="1">
    <citation type="journal article" date="2019" name="Int. J. Syst. Evol. Microbiol.">
        <title>The Global Catalogue of Microorganisms (GCM) 10K type strain sequencing project: providing services to taxonomists for standard genome sequencing and annotation.</title>
        <authorList>
            <consortium name="The Broad Institute Genomics Platform"/>
            <consortium name="The Broad Institute Genome Sequencing Center for Infectious Disease"/>
            <person name="Wu L."/>
            <person name="Ma J."/>
        </authorList>
    </citation>
    <scope>NUCLEOTIDE SEQUENCE [LARGE SCALE GENOMIC DNA]</scope>
    <source>
        <strain evidence="3">CCM 7403</strain>
    </source>
</reference>